<name>A0A645FYQ3_9ZZZZ</name>
<comment type="caution">
    <text evidence="1">The sequence shown here is derived from an EMBL/GenBank/DDBJ whole genome shotgun (WGS) entry which is preliminary data.</text>
</comment>
<dbReference type="EMBL" id="VSSQ01066165">
    <property type="protein sequence ID" value="MPN18759.1"/>
    <property type="molecule type" value="Genomic_DNA"/>
</dbReference>
<evidence type="ECO:0000313" key="1">
    <source>
        <dbReference type="EMBL" id="MPN18759.1"/>
    </source>
</evidence>
<accession>A0A645FYQ3</accession>
<gene>
    <name evidence="1" type="ORF">SDC9_166122</name>
</gene>
<protein>
    <submittedName>
        <fullName evidence="1">Uncharacterized protein</fullName>
    </submittedName>
</protein>
<proteinExistence type="predicted"/>
<organism evidence="1">
    <name type="scientific">bioreactor metagenome</name>
    <dbReference type="NCBI Taxonomy" id="1076179"/>
    <lineage>
        <taxon>unclassified sequences</taxon>
        <taxon>metagenomes</taxon>
        <taxon>ecological metagenomes</taxon>
    </lineage>
</organism>
<dbReference type="AlphaFoldDB" id="A0A645FYQ3"/>
<reference evidence="1" key="1">
    <citation type="submission" date="2019-08" db="EMBL/GenBank/DDBJ databases">
        <authorList>
            <person name="Kucharzyk K."/>
            <person name="Murdoch R.W."/>
            <person name="Higgins S."/>
            <person name="Loffler F."/>
        </authorList>
    </citation>
    <scope>NUCLEOTIDE SEQUENCE</scope>
</reference>
<sequence length="151" mass="17555">MVERIFNQRLQDELDHHQIQHIRRDADVFAEAVMVQMLLQRQILLKLFYLSFHPHHLARRTDAVAKNACQQKRHIPQLILSAQNGLGTYSIQRIVKEMRIYLASEQLDLRLDEFNLLFVDIINQVLNSSGENIKGGRQFGQFIPVVVPDGD</sequence>